<keyword evidence="5" id="KW-0472">Membrane</keyword>
<keyword evidence="4" id="KW-0067">ATP-binding</keyword>
<keyword evidence="5" id="KW-1133">Transmembrane helix</keyword>
<dbReference type="PANTHER" id="PTHR24416">
    <property type="entry name" value="TYROSINE-PROTEIN KINASE RECEPTOR"/>
    <property type="match status" value="1"/>
</dbReference>
<dbReference type="PROSITE" id="PS00109">
    <property type="entry name" value="PROTEIN_KINASE_TYR"/>
    <property type="match status" value="1"/>
</dbReference>
<keyword evidence="2" id="KW-1015">Disulfide bond</keyword>
<dbReference type="Pfam" id="PF07714">
    <property type="entry name" value="PK_Tyr_Ser-Thr"/>
    <property type="match status" value="1"/>
</dbReference>
<name>A0A7T8K717_CALRO</name>
<keyword evidence="4" id="KW-0547">Nucleotide-binding</keyword>
<dbReference type="GO" id="GO:0004714">
    <property type="term" value="F:transmembrane receptor protein tyrosine kinase activity"/>
    <property type="evidence" value="ECO:0007669"/>
    <property type="project" value="UniProtKB-EC"/>
</dbReference>
<dbReference type="OrthoDB" id="4062651at2759"/>
<keyword evidence="5" id="KW-0812">Transmembrane</keyword>
<dbReference type="InterPro" id="IPR008266">
    <property type="entry name" value="Tyr_kinase_AS"/>
</dbReference>
<sequence>SDVRITDCADCFCYLKPPLDSVNRRGSPRLDDEKSLCLERDSSRICDGIVDCIDGRDEEELCSPQPNQNVSQRMGKALDISNESKGFFPPRIIDKFNRKDSLVIFSLLAGSGFLVLLLMIACFVIGTWKGRSKKSMVKPDPEIEETRSSTATEMTDVIYEGSRRISENRTFGNFINEKWNWNLSTLIREIGRGFYGRVFLVRDELDRFVAVKTAERDRSYESNLSKLKKRILNNEIDVLLKIRDNENIVKLLGYNRGLELIILEFCHKGSLLEFIIDHRSSYIDEIDTKTQELISDKTYYSQNPSIPEACSSLPRSLKLRSVRAASTNSEGYEEPGAVLYEKIGQGDSMLFNTRRLLKWANQIAKGMKFLESQNIIHGDLALRNVLLSRSDTNIKSLTDVEFSSIFQASEEDKMKPIPVAWMPNSLDFPYVPTHSSDVWSFGITLYEMFTLGKKPYEELSLGEVGAFLKAKKRLDLPDLAPKSFKTLIASCWNENPSLRPNFESIVQSFHILLEYSGKRRNRHRRTKFESIGEAVVRRQSGLCDFEDQDEELSELSKRYSGISTYSADGYIPMSRRGNTPPVQDYIYWKGYKIMRSHSSMT</sequence>
<evidence type="ECO:0000256" key="4">
    <source>
        <dbReference type="PROSITE-ProRule" id="PRU10141"/>
    </source>
</evidence>
<dbReference type="GO" id="GO:0005886">
    <property type="term" value="C:plasma membrane"/>
    <property type="evidence" value="ECO:0007669"/>
    <property type="project" value="TreeGrafter"/>
</dbReference>
<dbReference type="InterPro" id="IPR011009">
    <property type="entry name" value="Kinase-like_dom_sf"/>
</dbReference>
<gene>
    <name evidence="7" type="ORF">FKW44_010007</name>
</gene>
<keyword evidence="8" id="KW-1185">Reference proteome</keyword>
<accession>A0A7T8K717</accession>
<dbReference type="GO" id="GO:0005524">
    <property type="term" value="F:ATP binding"/>
    <property type="evidence" value="ECO:0007669"/>
    <property type="project" value="UniProtKB-UniRule"/>
</dbReference>
<feature type="binding site" evidence="4">
    <location>
        <position position="212"/>
    </location>
    <ligand>
        <name>ATP</name>
        <dbReference type="ChEBI" id="CHEBI:30616"/>
    </ligand>
</feature>
<evidence type="ECO:0000256" key="5">
    <source>
        <dbReference type="SAM" id="Phobius"/>
    </source>
</evidence>
<feature type="domain" description="Protein kinase" evidence="6">
    <location>
        <begin position="184"/>
        <end position="513"/>
    </location>
</feature>
<feature type="transmembrane region" description="Helical" evidence="5">
    <location>
        <begin position="102"/>
        <end position="128"/>
    </location>
</feature>
<dbReference type="GO" id="GO:0043235">
    <property type="term" value="C:receptor complex"/>
    <property type="evidence" value="ECO:0007669"/>
    <property type="project" value="TreeGrafter"/>
</dbReference>
<feature type="non-terminal residue" evidence="7">
    <location>
        <position position="601"/>
    </location>
</feature>
<dbReference type="EMBL" id="CP045895">
    <property type="protein sequence ID" value="QQP49362.1"/>
    <property type="molecule type" value="Genomic_DNA"/>
</dbReference>
<evidence type="ECO:0000313" key="8">
    <source>
        <dbReference type="Proteomes" id="UP000595437"/>
    </source>
</evidence>
<comment type="catalytic activity">
    <reaction evidence="3">
        <text>L-tyrosyl-[protein] + ATP = O-phospho-L-tyrosyl-[protein] + ADP + H(+)</text>
        <dbReference type="Rhea" id="RHEA:10596"/>
        <dbReference type="Rhea" id="RHEA-COMP:10136"/>
        <dbReference type="Rhea" id="RHEA-COMP:20101"/>
        <dbReference type="ChEBI" id="CHEBI:15378"/>
        <dbReference type="ChEBI" id="CHEBI:30616"/>
        <dbReference type="ChEBI" id="CHEBI:46858"/>
        <dbReference type="ChEBI" id="CHEBI:61978"/>
        <dbReference type="ChEBI" id="CHEBI:456216"/>
        <dbReference type="EC" id="2.7.10.1"/>
    </reaction>
</comment>
<organism evidence="7 8">
    <name type="scientific">Caligus rogercresseyi</name>
    <name type="common">Sea louse</name>
    <dbReference type="NCBI Taxonomy" id="217165"/>
    <lineage>
        <taxon>Eukaryota</taxon>
        <taxon>Metazoa</taxon>
        <taxon>Ecdysozoa</taxon>
        <taxon>Arthropoda</taxon>
        <taxon>Crustacea</taxon>
        <taxon>Multicrustacea</taxon>
        <taxon>Hexanauplia</taxon>
        <taxon>Copepoda</taxon>
        <taxon>Siphonostomatoida</taxon>
        <taxon>Caligidae</taxon>
        <taxon>Caligus</taxon>
    </lineage>
</organism>
<dbReference type="AlphaFoldDB" id="A0A7T8K717"/>
<comment type="subcellular location">
    <subcellularLocation>
        <location evidence="1">Membrane</location>
        <topology evidence="1">Single-pass membrane protein</topology>
    </subcellularLocation>
</comment>
<dbReference type="InterPro" id="IPR000719">
    <property type="entry name" value="Prot_kinase_dom"/>
</dbReference>
<dbReference type="SUPFAM" id="SSF56112">
    <property type="entry name" value="Protein kinase-like (PK-like)"/>
    <property type="match status" value="1"/>
</dbReference>
<protein>
    <submittedName>
        <fullName evidence="7">Vascular endothelial growth factor receptor 1like</fullName>
    </submittedName>
</protein>
<dbReference type="Gene3D" id="1.10.510.10">
    <property type="entry name" value="Transferase(Phosphotransferase) domain 1"/>
    <property type="match status" value="2"/>
</dbReference>
<evidence type="ECO:0000313" key="7">
    <source>
        <dbReference type="EMBL" id="QQP49362.1"/>
    </source>
</evidence>
<reference evidence="8" key="1">
    <citation type="submission" date="2021-01" db="EMBL/GenBank/DDBJ databases">
        <title>Caligus Genome Assembly.</title>
        <authorList>
            <person name="Gallardo-Escarate C."/>
        </authorList>
    </citation>
    <scope>NUCLEOTIDE SEQUENCE [LARGE SCALE GENOMIC DNA]</scope>
</reference>
<feature type="non-terminal residue" evidence="7">
    <location>
        <position position="1"/>
    </location>
</feature>
<keyword evidence="7" id="KW-0675">Receptor</keyword>
<dbReference type="InterPro" id="IPR050122">
    <property type="entry name" value="RTK"/>
</dbReference>
<dbReference type="PROSITE" id="PS50011">
    <property type="entry name" value="PROTEIN_KINASE_DOM"/>
    <property type="match status" value="1"/>
</dbReference>
<dbReference type="Proteomes" id="UP000595437">
    <property type="component" value="Chromosome 6"/>
</dbReference>
<evidence type="ECO:0000256" key="1">
    <source>
        <dbReference type="ARBA" id="ARBA00004167"/>
    </source>
</evidence>
<evidence type="ECO:0000256" key="2">
    <source>
        <dbReference type="ARBA" id="ARBA00023157"/>
    </source>
</evidence>
<evidence type="ECO:0000259" key="6">
    <source>
        <dbReference type="PROSITE" id="PS50011"/>
    </source>
</evidence>
<proteinExistence type="predicted"/>
<dbReference type="InterPro" id="IPR002172">
    <property type="entry name" value="LDrepeatLR_classA_rpt"/>
</dbReference>
<dbReference type="PANTHER" id="PTHR24416:SF600">
    <property type="entry name" value="PDGF- AND VEGF-RECEPTOR RELATED, ISOFORM J"/>
    <property type="match status" value="1"/>
</dbReference>
<dbReference type="PROSITE" id="PS00107">
    <property type="entry name" value="PROTEIN_KINASE_ATP"/>
    <property type="match status" value="1"/>
</dbReference>
<dbReference type="InterPro" id="IPR001245">
    <property type="entry name" value="Ser-Thr/Tyr_kinase_cat_dom"/>
</dbReference>
<dbReference type="InterPro" id="IPR017441">
    <property type="entry name" value="Protein_kinase_ATP_BS"/>
</dbReference>
<evidence type="ECO:0000256" key="3">
    <source>
        <dbReference type="ARBA" id="ARBA00051243"/>
    </source>
</evidence>
<dbReference type="CDD" id="cd00112">
    <property type="entry name" value="LDLa"/>
    <property type="match status" value="1"/>
</dbReference>
<dbReference type="GO" id="GO:0007169">
    <property type="term" value="P:cell surface receptor protein tyrosine kinase signaling pathway"/>
    <property type="evidence" value="ECO:0007669"/>
    <property type="project" value="TreeGrafter"/>
</dbReference>